<dbReference type="InterPro" id="IPR003265">
    <property type="entry name" value="HhH-GPD_domain"/>
</dbReference>
<evidence type="ECO:0000256" key="3">
    <source>
        <dbReference type="ARBA" id="ARBA00022723"/>
    </source>
</evidence>
<dbReference type="Gene3D" id="1.10.1670.10">
    <property type="entry name" value="Helix-hairpin-Helix base-excision DNA repair enzymes (C-terminal)"/>
    <property type="match status" value="1"/>
</dbReference>
<dbReference type="InterPro" id="IPR003651">
    <property type="entry name" value="Endonuclease3_FeS-loop_motif"/>
</dbReference>
<evidence type="ECO:0000313" key="11">
    <source>
        <dbReference type="EMBL" id="ELZ01715.1"/>
    </source>
</evidence>
<dbReference type="PATRIC" id="fig|29540.5.peg.1907"/>
<evidence type="ECO:0000256" key="8">
    <source>
        <dbReference type="ARBA" id="ARBA00023295"/>
    </source>
</evidence>
<feature type="compositionally biased region" description="Polar residues" evidence="9">
    <location>
        <begin position="7"/>
        <end position="19"/>
    </location>
</feature>
<dbReference type="EMBL" id="AOIO01000023">
    <property type="protein sequence ID" value="ELZ01715.1"/>
    <property type="molecule type" value="Genomic_DNA"/>
</dbReference>
<keyword evidence="12" id="KW-1185">Reference proteome</keyword>
<dbReference type="STRING" id="29540.C481_09352"/>
<dbReference type="GO" id="GO:0051539">
    <property type="term" value="F:4 iron, 4 sulfur cluster binding"/>
    <property type="evidence" value="ECO:0007669"/>
    <property type="project" value="UniProtKB-KW"/>
</dbReference>
<evidence type="ECO:0000259" key="10">
    <source>
        <dbReference type="SMART" id="SM00478"/>
    </source>
</evidence>
<dbReference type="Proteomes" id="UP000011554">
    <property type="component" value="Unassembled WGS sequence"/>
</dbReference>
<dbReference type="SMART" id="SM00478">
    <property type="entry name" value="ENDO3c"/>
    <property type="match status" value="1"/>
</dbReference>
<dbReference type="GO" id="GO:0046872">
    <property type="term" value="F:metal ion binding"/>
    <property type="evidence" value="ECO:0007669"/>
    <property type="project" value="UniProtKB-KW"/>
</dbReference>
<keyword evidence="7" id="KW-0411">Iron-sulfur</keyword>
<dbReference type="Gene3D" id="1.10.340.30">
    <property type="entry name" value="Hypothetical protein, domain 2"/>
    <property type="match status" value="1"/>
</dbReference>
<keyword evidence="8" id="KW-0326">Glycosidase</keyword>
<dbReference type="Pfam" id="PF00730">
    <property type="entry name" value="HhH-GPD"/>
    <property type="match status" value="1"/>
</dbReference>
<dbReference type="RefSeq" id="WP_006108905.1">
    <property type="nucleotide sequence ID" value="NZ_AOIO01000023.1"/>
</dbReference>
<evidence type="ECO:0000256" key="2">
    <source>
        <dbReference type="ARBA" id="ARBA00022485"/>
    </source>
</evidence>
<dbReference type="GO" id="GO:0006285">
    <property type="term" value="P:base-excision repair, AP site formation"/>
    <property type="evidence" value="ECO:0007669"/>
    <property type="project" value="TreeGrafter"/>
</dbReference>
<evidence type="ECO:0000256" key="1">
    <source>
        <dbReference type="ARBA" id="ARBA00001966"/>
    </source>
</evidence>
<dbReference type="InterPro" id="IPR011257">
    <property type="entry name" value="DNA_glycosylase"/>
</dbReference>
<keyword evidence="6" id="KW-0408">Iron</keyword>
<keyword evidence="3" id="KW-0479">Metal-binding</keyword>
<dbReference type="Pfam" id="PF10576">
    <property type="entry name" value="EndIII_4Fe-2S"/>
    <property type="match status" value="1"/>
</dbReference>
<keyword evidence="2" id="KW-0004">4Fe-4S</keyword>
<dbReference type="PANTHER" id="PTHR10359:SF18">
    <property type="entry name" value="ENDONUCLEASE III"/>
    <property type="match status" value="1"/>
</dbReference>
<accession>M0AT38</accession>
<dbReference type="GO" id="GO:0019104">
    <property type="term" value="F:DNA N-glycosylase activity"/>
    <property type="evidence" value="ECO:0007669"/>
    <property type="project" value="TreeGrafter"/>
</dbReference>
<dbReference type="AlphaFoldDB" id="M0AT38"/>
<dbReference type="PANTHER" id="PTHR10359">
    <property type="entry name" value="A/G-SPECIFIC ADENINE GLYCOSYLASE/ENDONUCLEASE III"/>
    <property type="match status" value="1"/>
</dbReference>
<organism evidence="11 12">
    <name type="scientific">Natrialba asiatica (strain ATCC 700177 / DSM 12278 / JCM 9576 / FERM P-10747 / NBRC 102637 / 172P1)</name>
    <dbReference type="NCBI Taxonomy" id="29540"/>
    <lineage>
        <taxon>Archaea</taxon>
        <taxon>Methanobacteriati</taxon>
        <taxon>Methanobacteriota</taxon>
        <taxon>Stenosarchaea group</taxon>
        <taxon>Halobacteria</taxon>
        <taxon>Halobacteriales</taxon>
        <taxon>Natrialbaceae</taxon>
        <taxon>Natrialba</taxon>
    </lineage>
</organism>
<evidence type="ECO:0000256" key="9">
    <source>
        <dbReference type="SAM" id="MobiDB-lite"/>
    </source>
</evidence>
<feature type="region of interest" description="Disordered" evidence="9">
    <location>
        <begin position="1"/>
        <end position="54"/>
    </location>
</feature>
<proteinExistence type="predicted"/>
<sequence>MRDDSNPGRSESNANSNSDPDAKSDSDPEPAVNISGGTTGGGVAAEFNPASADTRAERVVDRLGERYWQKTYGGQDAFTCLVRTILSQNTSDKASQPAHDALIDRYGGSDVDLAAELGAAEQTQLAETISSAGLYNQKSEVIIGAAERVCDEFGSAAAFDAFVTDEAPGEVRETLLDVRGVGPKTADCVLLFAGGRSGVFPVDTHVHRIYRRLGIAPPDADHEDVREVLEDEVPTAKCGFGHTATIQFGREFCTARKPACLDDPEACPMADICDQVGVYPATGEVVDPAETVE</sequence>
<evidence type="ECO:0000256" key="7">
    <source>
        <dbReference type="ARBA" id="ARBA00023014"/>
    </source>
</evidence>
<name>M0AT38_NATA1</name>
<dbReference type="eggNOG" id="arCOG00459">
    <property type="taxonomic scope" value="Archaea"/>
</dbReference>
<feature type="domain" description="HhH-GPD" evidence="10">
    <location>
        <begin position="86"/>
        <end position="251"/>
    </location>
</feature>
<comment type="cofactor">
    <cofactor evidence="1">
        <name>[4Fe-4S] cluster</name>
        <dbReference type="ChEBI" id="CHEBI:49883"/>
    </cofactor>
</comment>
<evidence type="ECO:0000256" key="6">
    <source>
        <dbReference type="ARBA" id="ARBA00023004"/>
    </source>
</evidence>
<evidence type="ECO:0000313" key="12">
    <source>
        <dbReference type="Proteomes" id="UP000011554"/>
    </source>
</evidence>
<keyword evidence="4" id="KW-0227">DNA damage</keyword>
<comment type="caution">
    <text evidence="11">The sequence shown here is derived from an EMBL/GenBank/DDBJ whole genome shotgun (WGS) entry which is preliminary data.</text>
</comment>
<keyword evidence="5" id="KW-0378">Hydrolase</keyword>
<dbReference type="CDD" id="cd00056">
    <property type="entry name" value="ENDO3c"/>
    <property type="match status" value="1"/>
</dbReference>
<gene>
    <name evidence="11" type="ORF">C481_09352</name>
</gene>
<evidence type="ECO:0000256" key="4">
    <source>
        <dbReference type="ARBA" id="ARBA00022763"/>
    </source>
</evidence>
<evidence type="ECO:0000256" key="5">
    <source>
        <dbReference type="ARBA" id="ARBA00022801"/>
    </source>
</evidence>
<protein>
    <submittedName>
        <fullName evidence="11">HhH-GPD family protein</fullName>
    </submittedName>
</protein>
<dbReference type="SUPFAM" id="SSF48150">
    <property type="entry name" value="DNA-glycosylase"/>
    <property type="match status" value="1"/>
</dbReference>
<reference evidence="11 12" key="1">
    <citation type="journal article" date="2014" name="PLoS Genet.">
        <title>Phylogenetically driven sequencing of extremely halophilic archaea reveals strategies for static and dynamic osmo-response.</title>
        <authorList>
            <person name="Becker E.A."/>
            <person name="Seitzer P.M."/>
            <person name="Tritt A."/>
            <person name="Larsen D."/>
            <person name="Krusor M."/>
            <person name="Yao A.I."/>
            <person name="Wu D."/>
            <person name="Madern D."/>
            <person name="Eisen J.A."/>
            <person name="Darling A.E."/>
            <person name="Facciotti M.T."/>
        </authorList>
    </citation>
    <scope>NUCLEOTIDE SEQUENCE [LARGE SCALE GENOMIC DNA]</scope>
    <source>
        <strain evidence="11 12">DSM 12278</strain>
    </source>
</reference>
<dbReference type="InterPro" id="IPR023170">
    <property type="entry name" value="HhH_base_excis_C"/>
</dbReference>